<accession>A0A193LKA0</accession>
<evidence type="ECO:0000256" key="4">
    <source>
        <dbReference type="ARBA" id="ARBA00023136"/>
    </source>
</evidence>
<feature type="transmembrane region" description="Helical" evidence="5">
    <location>
        <begin position="250"/>
        <end position="269"/>
    </location>
</feature>
<feature type="transmembrane region" description="Helical" evidence="5">
    <location>
        <begin position="86"/>
        <end position="105"/>
    </location>
</feature>
<keyword evidence="3 5" id="KW-1133">Transmembrane helix</keyword>
<dbReference type="PANTHER" id="PTHR23508">
    <property type="entry name" value="CARBOXYLIC ACID TRANSPORTER PROTEIN HOMOLOG"/>
    <property type="match status" value="1"/>
</dbReference>
<dbReference type="STRING" id="1548547.BA177_04170"/>
<dbReference type="Pfam" id="PF07690">
    <property type="entry name" value="MFS_1"/>
    <property type="match status" value="1"/>
</dbReference>
<dbReference type="InterPro" id="IPR036259">
    <property type="entry name" value="MFS_trans_sf"/>
</dbReference>
<feature type="transmembrane region" description="Helical" evidence="5">
    <location>
        <begin position="111"/>
        <end position="132"/>
    </location>
</feature>
<feature type="transmembrane region" description="Helical" evidence="5">
    <location>
        <begin position="289"/>
        <end position="306"/>
    </location>
</feature>
<feature type="transmembrane region" description="Helical" evidence="5">
    <location>
        <begin position="318"/>
        <end position="337"/>
    </location>
</feature>
<dbReference type="PROSITE" id="PS50850">
    <property type="entry name" value="MFS"/>
    <property type="match status" value="1"/>
</dbReference>
<evidence type="ECO:0000256" key="5">
    <source>
        <dbReference type="SAM" id="Phobius"/>
    </source>
</evidence>
<dbReference type="GO" id="GO:0005886">
    <property type="term" value="C:plasma membrane"/>
    <property type="evidence" value="ECO:0007669"/>
    <property type="project" value="TreeGrafter"/>
</dbReference>
<feature type="transmembrane region" description="Helical" evidence="5">
    <location>
        <begin position="56"/>
        <end position="74"/>
    </location>
</feature>
<evidence type="ECO:0000256" key="1">
    <source>
        <dbReference type="ARBA" id="ARBA00004141"/>
    </source>
</evidence>
<dbReference type="InterPro" id="IPR005829">
    <property type="entry name" value="Sugar_transporter_CS"/>
</dbReference>
<protein>
    <recommendedName>
        <fullName evidence="6">Major facilitator superfamily (MFS) profile domain-containing protein</fullName>
    </recommendedName>
</protein>
<dbReference type="KEGG" id="woc:BA177_04170"/>
<sequence length="435" mass="46283">MVTPAQFLGESEFSFYQLRAIIICFLIAALDGFDTQSIAFVAPALRHLWEIAPEQFGPLFAAGLIGTMIGAVILSSLADRFGRKPLIIFSTLLFGTMSLLCSTATSVDSLFMYRLIAGFGLGGAIPNILALVSEYAPHRIRSTVIVATFTGFPFGAVVGGIASSKIIPASGWEMVFIIGGILPLALLPFVFAWVPESLRYLLRRDGQQEKAKNILERIKPGCTSAQTMDYTTSDAHTIKPVRNLFAANRVVWTILLWLLTFTTLLLGYFLINWTPLLLVDAGVPHQKAILGVVALNLGGIIGSLILGRLSDKRGPFKVVATAFGIGAIAVAVLGLLIGSSVPVLLSIVLVIGLFVFGAQLNVTALAANYYPLDMRSTGIGWSMGFGRVGSFLGPLIGGGLIAYGLNQGQMFLVAAVPAALACALVIAMAYNKPEV</sequence>
<feature type="transmembrane region" description="Helical" evidence="5">
    <location>
        <begin position="174"/>
        <end position="194"/>
    </location>
</feature>
<keyword evidence="4 5" id="KW-0472">Membrane</keyword>
<dbReference type="AlphaFoldDB" id="A0A193LKA0"/>
<dbReference type="GO" id="GO:0046943">
    <property type="term" value="F:carboxylic acid transmembrane transporter activity"/>
    <property type="evidence" value="ECO:0007669"/>
    <property type="project" value="TreeGrafter"/>
</dbReference>
<dbReference type="SUPFAM" id="SSF103473">
    <property type="entry name" value="MFS general substrate transporter"/>
    <property type="match status" value="1"/>
</dbReference>
<feature type="transmembrane region" description="Helical" evidence="5">
    <location>
        <begin position="144"/>
        <end position="162"/>
    </location>
</feature>
<feature type="domain" description="Major facilitator superfamily (MFS) profile" evidence="6">
    <location>
        <begin position="20"/>
        <end position="433"/>
    </location>
</feature>
<dbReference type="PANTHER" id="PTHR23508:SF10">
    <property type="entry name" value="CARBOXYLIC ACID TRANSPORTER PROTEIN HOMOLOG"/>
    <property type="match status" value="1"/>
</dbReference>
<dbReference type="Gene3D" id="1.20.1250.20">
    <property type="entry name" value="MFS general substrate transporter like domains"/>
    <property type="match status" value="1"/>
</dbReference>
<organism evidence="7 8">
    <name type="scientific">Woeseia oceani</name>
    <dbReference type="NCBI Taxonomy" id="1548547"/>
    <lineage>
        <taxon>Bacteria</taxon>
        <taxon>Pseudomonadati</taxon>
        <taxon>Pseudomonadota</taxon>
        <taxon>Gammaproteobacteria</taxon>
        <taxon>Woeseiales</taxon>
        <taxon>Woeseiaceae</taxon>
        <taxon>Woeseia</taxon>
    </lineage>
</organism>
<gene>
    <name evidence="7" type="ORF">BA177_04170</name>
</gene>
<feature type="transmembrane region" description="Helical" evidence="5">
    <location>
        <begin position="343"/>
        <end position="372"/>
    </location>
</feature>
<dbReference type="InterPro" id="IPR020846">
    <property type="entry name" value="MFS_dom"/>
</dbReference>
<evidence type="ECO:0000259" key="6">
    <source>
        <dbReference type="PROSITE" id="PS50850"/>
    </source>
</evidence>
<dbReference type="Proteomes" id="UP000092695">
    <property type="component" value="Chromosome"/>
</dbReference>
<comment type="subcellular location">
    <subcellularLocation>
        <location evidence="1">Membrane</location>
        <topology evidence="1">Multi-pass membrane protein</topology>
    </subcellularLocation>
</comment>
<evidence type="ECO:0000313" key="7">
    <source>
        <dbReference type="EMBL" id="ANO52985.1"/>
    </source>
</evidence>
<dbReference type="EMBL" id="CP016268">
    <property type="protein sequence ID" value="ANO52985.1"/>
    <property type="molecule type" value="Genomic_DNA"/>
</dbReference>
<dbReference type="CDD" id="cd17365">
    <property type="entry name" value="MFS_PcaK_like"/>
    <property type="match status" value="1"/>
</dbReference>
<name>A0A193LKA0_9GAMM</name>
<feature type="transmembrane region" description="Helical" evidence="5">
    <location>
        <begin position="384"/>
        <end position="405"/>
    </location>
</feature>
<proteinExistence type="predicted"/>
<evidence type="ECO:0000313" key="8">
    <source>
        <dbReference type="Proteomes" id="UP000092695"/>
    </source>
</evidence>
<evidence type="ECO:0000256" key="2">
    <source>
        <dbReference type="ARBA" id="ARBA00022692"/>
    </source>
</evidence>
<reference evidence="7 8" key="1">
    <citation type="submission" date="2016-06" db="EMBL/GenBank/DDBJ databases">
        <title>Complete genome sequence of a deep-branching marine Gamma Proteobacterium Woeseia oceani type strain XK5.</title>
        <authorList>
            <person name="Mu D."/>
            <person name="Du Z."/>
        </authorList>
    </citation>
    <scope>NUCLEOTIDE SEQUENCE [LARGE SCALE GENOMIC DNA]</scope>
    <source>
        <strain evidence="7 8">XK5</strain>
    </source>
</reference>
<evidence type="ECO:0000256" key="3">
    <source>
        <dbReference type="ARBA" id="ARBA00022989"/>
    </source>
</evidence>
<dbReference type="PROSITE" id="PS00217">
    <property type="entry name" value="SUGAR_TRANSPORT_2"/>
    <property type="match status" value="1"/>
</dbReference>
<keyword evidence="8" id="KW-1185">Reference proteome</keyword>
<dbReference type="InterPro" id="IPR011701">
    <property type="entry name" value="MFS"/>
</dbReference>
<keyword evidence="2 5" id="KW-0812">Transmembrane</keyword>
<feature type="transmembrane region" description="Helical" evidence="5">
    <location>
        <begin position="411"/>
        <end position="430"/>
    </location>
</feature>